<accession>A0A1E3H488</accession>
<dbReference type="EMBL" id="MCRJ01000029">
    <property type="protein sequence ID" value="ODN71124.1"/>
    <property type="molecule type" value="Genomic_DNA"/>
</dbReference>
<dbReference type="Pfam" id="PF03279">
    <property type="entry name" value="Lip_A_acyltrans"/>
    <property type="match status" value="1"/>
</dbReference>
<organism evidence="7 8">
    <name type="scientific">Methylobrevis pamukkalensis</name>
    <dbReference type="NCBI Taxonomy" id="1439726"/>
    <lineage>
        <taxon>Bacteria</taxon>
        <taxon>Pseudomonadati</taxon>
        <taxon>Pseudomonadota</taxon>
        <taxon>Alphaproteobacteria</taxon>
        <taxon>Hyphomicrobiales</taxon>
        <taxon>Pleomorphomonadaceae</taxon>
        <taxon>Methylobrevis</taxon>
    </lineage>
</organism>
<proteinExistence type="predicted"/>
<keyword evidence="5" id="KW-0472">Membrane</keyword>
<keyword evidence="3" id="KW-0997">Cell inner membrane</keyword>
<dbReference type="AlphaFoldDB" id="A0A1E3H488"/>
<comment type="subcellular location">
    <subcellularLocation>
        <location evidence="1">Cell inner membrane</location>
    </subcellularLocation>
</comment>
<dbReference type="RefSeq" id="WP_069306435.1">
    <property type="nucleotide sequence ID" value="NZ_MCRJ01000029.1"/>
</dbReference>
<evidence type="ECO:0000256" key="4">
    <source>
        <dbReference type="ARBA" id="ARBA00022679"/>
    </source>
</evidence>
<dbReference type="PANTHER" id="PTHR30606">
    <property type="entry name" value="LIPID A BIOSYNTHESIS LAUROYL ACYLTRANSFERASE"/>
    <property type="match status" value="1"/>
</dbReference>
<comment type="caution">
    <text evidence="7">The sequence shown here is derived from an EMBL/GenBank/DDBJ whole genome shotgun (WGS) entry which is preliminary data.</text>
</comment>
<keyword evidence="4 7" id="KW-0808">Transferase</keyword>
<name>A0A1E3H488_9HYPH</name>
<dbReference type="GO" id="GO:0009247">
    <property type="term" value="P:glycolipid biosynthetic process"/>
    <property type="evidence" value="ECO:0007669"/>
    <property type="project" value="UniProtKB-ARBA"/>
</dbReference>
<protein>
    <submittedName>
        <fullName evidence="7">Lipid A biosynthesis lauroyl acyltransferase</fullName>
    </submittedName>
</protein>
<evidence type="ECO:0000313" key="8">
    <source>
        <dbReference type="Proteomes" id="UP000094622"/>
    </source>
</evidence>
<evidence type="ECO:0000313" key="7">
    <source>
        <dbReference type="EMBL" id="ODN71124.1"/>
    </source>
</evidence>
<dbReference type="InterPro" id="IPR004960">
    <property type="entry name" value="LipA_acyltrans"/>
</dbReference>
<keyword evidence="2" id="KW-1003">Cell membrane</keyword>
<keyword evidence="8" id="KW-1185">Reference proteome</keyword>
<gene>
    <name evidence="7" type="ORF">A6302_01558</name>
</gene>
<evidence type="ECO:0000256" key="3">
    <source>
        <dbReference type="ARBA" id="ARBA00022519"/>
    </source>
</evidence>
<evidence type="ECO:0000256" key="2">
    <source>
        <dbReference type="ARBA" id="ARBA00022475"/>
    </source>
</evidence>
<dbReference type="GO" id="GO:0005886">
    <property type="term" value="C:plasma membrane"/>
    <property type="evidence" value="ECO:0007669"/>
    <property type="project" value="UniProtKB-SubCell"/>
</dbReference>
<sequence>MRDTLADLPGVLSYNGLKLLPPAAASATGAWFYGLVGRFSPGRSRRVRANVARIRPDLDPDAAVRRYWRNKGRLMSEFSVLRRIPPAGRLQVEGAEHLLDARSKGPVIILGLHLGNWELLLHVVPRLGIPASTFYMPPDSRAQHRIARRVRLSLGTGLIDPGVKGVRPALRLLADDSQAVMIFGDEGFGGRIMAPFFGRPVHLAGNLAIAVRLARHSGATIVPAFVERTDGCRFVCRFLAPVAVTTHGDPADDLPADVARLNRVVEPLIQDRIEQWYFLDHRL</sequence>
<reference evidence="7 8" key="1">
    <citation type="submission" date="2016-07" db="EMBL/GenBank/DDBJ databases">
        <title>Draft Genome Sequence of Methylobrevis pamukkalensis PK2.</title>
        <authorList>
            <person name="Vasilenko O.V."/>
            <person name="Doronina N.V."/>
            <person name="Shmareva M.N."/>
            <person name="Tarlachkov S.V."/>
            <person name="Mustakhimov I."/>
            <person name="Trotsenko Y.A."/>
        </authorList>
    </citation>
    <scope>NUCLEOTIDE SEQUENCE [LARGE SCALE GENOMIC DNA]</scope>
    <source>
        <strain evidence="7 8">PK2</strain>
    </source>
</reference>
<dbReference type="Proteomes" id="UP000094622">
    <property type="component" value="Unassembled WGS sequence"/>
</dbReference>
<dbReference type="GO" id="GO:0016746">
    <property type="term" value="F:acyltransferase activity"/>
    <property type="evidence" value="ECO:0007669"/>
    <property type="project" value="UniProtKB-KW"/>
</dbReference>
<evidence type="ECO:0000256" key="1">
    <source>
        <dbReference type="ARBA" id="ARBA00004533"/>
    </source>
</evidence>
<dbReference type="CDD" id="cd07984">
    <property type="entry name" value="LPLAT_LABLAT-like"/>
    <property type="match status" value="1"/>
</dbReference>
<evidence type="ECO:0000256" key="6">
    <source>
        <dbReference type="ARBA" id="ARBA00023315"/>
    </source>
</evidence>
<evidence type="ECO:0000256" key="5">
    <source>
        <dbReference type="ARBA" id="ARBA00023136"/>
    </source>
</evidence>
<dbReference type="PANTHER" id="PTHR30606:SF10">
    <property type="entry name" value="PHOSPHATIDYLINOSITOL MANNOSIDE ACYLTRANSFERASE"/>
    <property type="match status" value="1"/>
</dbReference>
<keyword evidence="6 7" id="KW-0012">Acyltransferase</keyword>